<feature type="compositionally biased region" description="Polar residues" evidence="1">
    <location>
        <begin position="322"/>
        <end position="334"/>
    </location>
</feature>
<comment type="caution">
    <text evidence="2">The sequence shown here is derived from an EMBL/GenBank/DDBJ whole genome shotgun (WGS) entry which is preliminary data.</text>
</comment>
<sequence length="834" mass="91081">MSTTASFPRLPSPVVEQSGWYPSERSAKSRLRSFFSRTKSQDKVPRQYVETFPPHPSVAPLEHTKRSRSTTWSKGPLRQPSRNVAADPPPLFHAYSQARKQEFLDIPSSFTDTLFRNGHPRRNSVSSETPSRSSLDKFPADGTLHKRNWSGASICSLSQRLFVLTTSGYVLQYSADGLNDRLPEKILELGPGSVAFASDAIPGKHWVLQISHDGASDHGAAGNKGSWSKWSFKHADNKRIVTDLFLVFDDARSFKDWLQVVRKEIAELGGLEYRPDSKHEDQMLPERRSLKAQRSLPSLPKSSSPTSPNDLPPLPLRNPSRQISRSTTDSSIHTLNDLDQLRKPSFSDSQSISTTHTSFTSSVMSYGAESFTSVDEPPLPVGPQSRLSTPTQDDIGELSMYMATPRKSISIPKRTTSLENTNDIIPHDLFVQKNDSSSTTGTYKSRPISTVAPLPEPGHIRKVSARHRYDLQNLPVQPATPAPSRPSSTRSRSSSHTSYNYSTKEHSPDALHRRAVSYSLFPKTPLSDAQAAAVLPSPPATTPGAAYESMCNYPLTPGSEGDKSRPSSRVGRVSSWRSNKMLSVDSQIAQSTTTEGPQRSPVVADSHFDTCFGTQVHPDAAARRKLSDHSSIGKITTTTLQPSAMDGPVPRIGQPPRKTRHVKGQKSMPALPRSVVMQPLGPPPSGPLPALPAEAPLSCLPLKKLSCMSGPERKPKPPPKHMKAESSDAVMTLRKLGKEPAAPKPLSLTLKPLPVPKAKIEVEKSAPQHTRNMSSISSVGSVTAWLASPRVAEFSAKYGLDDSDKENEGDGKFLQVALTNGVGFSAEFEGYMSP</sequence>
<feature type="region of interest" description="Disordered" evidence="1">
    <location>
        <begin position="371"/>
        <end position="392"/>
    </location>
</feature>
<feature type="region of interest" description="Disordered" evidence="1">
    <location>
        <begin position="640"/>
        <end position="668"/>
    </location>
</feature>
<accession>A0AA38Y3E7</accession>
<feature type="region of interest" description="Disordered" evidence="1">
    <location>
        <begin position="115"/>
        <end position="138"/>
    </location>
</feature>
<dbReference type="AlphaFoldDB" id="A0AA38Y3E7"/>
<evidence type="ECO:0000313" key="2">
    <source>
        <dbReference type="EMBL" id="KAJ9633983.1"/>
    </source>
</evidence>
<feature type="compositionally biased region" description="Low complexity" evidence="1">
    <location>
        <begin position="485"/>
        <end position="498"/>
    </location>
</feature>
<feature type="compositionally biased region" description="Polar residues" evidence="1">
    <location>
        <begin position="433"/>
        <end position="443"/>
    </location>
</feature>
<feature type="region of interest" description="Disordered" evidence="1">
    <location>
        <begin position="429"/>
        <end position="458"/>
    </location>
</feature>
<feature type="compositionally biased region" description="Low complexity" evidence="1">
    <location>
        <begin position="295"/>
        <end position="309"/>
    </location>
</feature>
<protein>
    <recommendedName>
        <fullName evidence="4">PH domain-containing protein</fullName>
    </recommendedName>
</protein>
<feature type="compositionally biased region" description="Low complexity" evidence="1">
    <location>
        <begin position="567"/>
        <end position="578"/>
    </location>
</feature>
<feature type="region of interest" description="Disordered" evidence="1">
    <location>
        <begin position="35"/>
        <end position="90"/>
    </location>
</feature>
<dbReference type="EMBL" id="JAPDRN010000041">
    <property type="protein sequence ID" value="KAJ9633983.1"/>
    <property type="molecule type" value="Genomic_DNA"/>
</dbReference>
<feature type="region of interest" description="Disordered" evidence="1">
    <location>
        <begin position="473"/>
        <end position="510"/>
    </location>
</feature>
<feature type="compositionally biased region" description="Polar residues" evidence="1">
    <location>
        <begin position="123"/>
        <end position="133"/>
    </location>
</feature>
<feature type="region of interest" description="Disordered" evidence="1">
    <location>
        <begin position="556"/>
        <end position="582"/>
    </location>
</feature>
<keyword evidence="3" id="KW-1185">Reference proteome</keyword>
<name>A0AA38Y3E7_9EURO</name>
<proteinExistence type="predicted"/>
<organism evidence="2 3">
    <name type="scientific">Knufia peltigerae</name>
    <dbReference type="NCBI Taxonomy" id="1002370"/>
    <lineage>
        <taxon>Eukaryota</taxon>
        <taxon>Fungi</taxon>
        <taxon>Dikarya</taxon>
        <taxon>Ascomycota</taxon>
        <taxon>Pezizomycotina</taxon>
        <taxon>Eurotiomycetes</taxon>
        <taxon>Chaetothyriomycetidae</taxon>
        <taxon>Chaetothyriales</taxon>
        <taxon>Trichomeriaceae</taxon>
        <taxon>Knufia</taxon>
    </lineage>
</organism>
<evidence type="ECO:0000313" key="3">
    <source>
        <dbReference type="Proteomes" id="UP001172681"/>
    </source>
</evidence>
<dbReference type="Proteomes" id="UP001172681">
    <property type="component" value="Unassembled WGS sequence"/>
</dbReference>
<gene>
    <name evidence="2" type="ORF">H2204_006530</name>
</gene>
<evidence type="ECO:0000256" key="1">
    <source>
        <dbReference type="SAM" id="MobiDB-lite"/>
    </source>
</evidence>
<feature type="region of interest" description="Disordered" evidence="1">
    <location>
        <begin position="1"/>
        <end position="22"/>
    </location>
</feature>
<evidence type="ECO:0008006" key="4">
    <source>
        <dbReference type="Google" id="ProtNLM"/>
    </source>
</evidence>
<reference evidence="2" key="1">
    <citation type="submission" date="2022-10" db="EMBL/GenBank/DDBJ databases">
        <title>Culturing micro-colonial fungi from biological soil crusts in the Mojave desert and describing Neophaeococcomyces mojavensis, and introducing the new genera and species Taxawa tesnikishii.</title>
        <authorList>
            <person name="Kurbessoian T."/>
            <person name="Stajich J.E."/>
        </authorList>
    </citation>
    <scope>NUCLEOTIDE SEQUENCE</scope>
    <source>
        <strain evidence="2">TK_35</strain>
    </source>
</reference>
<feature type="region of interest" description="Disordered" evidence="1">
    <location>
        <begin position="289"/>
        <end position="353"/>
    </location>
</feature>